<feature type="signal peptide" evidence="1">
    <location>
        <begin position="1"/>
        <end position="33"/>
    </location>
</feature>
<gene>
    <name evidence="2" type="ORF">Prubr_73060</name>
</gene>
<keyword evidence="3" id="KW-1185">Reference proteome</keyword>
<sequence length="376" mass="37076">MIRIRARWPRVAVAVGAASTLAVTPVAAPAAYAAVPQPVGVTVGADGRLHLATTGAPTPATGTPFAPPGAGVTITPGPDGTLAVFAIGTHGGLVAARTSAASSGITVLQDGPTGLAPPGGHLDAITTTNGIHVFFTGNDGALHTVTYPRFVTPGAGPRPVTAAGLAPPGAAVAATRQPDNNPGAAFVGVDGALHTVWRTTGGAWATVPAGPPQLAPAGGGVAATGLDTFFTGLDGALWYVRLTAGPLPDPWTAVAVAGAGTVPAGAHLAAAHFPTGPAVVLFAGHDGAIHATTNAGGTWRPPSGTTAPGVARPGAPVAATITGDQLLADWCGNSMWFRLRIPKPRGPHPEPWNATTFPFPSLPTIRAGLNVSAALI</sequence>
<dbReference type="KEGG" id="pry:Prubr_73060"/>
<dbReference type="SUPFAM" id="SSF89372">
    <property type="entry name" value="Fucose-specific lectin"/>
    <property type="match status" value="2"/>
</dbReference>
<organism evidence="2 3">
    <name type="scientific">Polymorphospora rubra</name>
    <dbReference type="NCBI Taxonomy" id="338584"/>
    <lineage>
        <taxon>Bacteria</taxon>
        <taxon>Bacillati</taxon>
        <taxon>Actinomycetota</taxon>
        <taxon>Actinomycetes</taxon>
        <taxon>Micromonosporales</taxon>
        <taxon>Micromonosporaceae</taxon>
        <taxon>Polymorphospora</taxon>
    </lineage>
</organism>
<dbReference type="Gene3D" id="2.120.10.70">
    <property type="entry name" value="Fucose-specific lectin"/>
    <property type="match status" value="1"/>
</dbReference>
<evidence type="ECO:0000313" key="3">
    <source>
        <dbReference type="Proteomes" id="UP000680866"/>
    </source>
</evidence>
<evidence type="ECO:0000256" key="1">
    <source>
        <dbReference type="SAM" id="SignalP"/>
    </source>
</evidence>
<dbReference type="Proteomes" id="UP000680866">
    <property type="component" value="Chromosome"/>
</dbReference>
<dbReference type="RefSeq" id="WP_212820090.1">
    <property type="nucleotide sequence ID" value="NZ_AP023359.1"/>
</dbReference>
<dbReference type="EMBL" id="AP023359">
    <property type="protein sequence ID" value="BCJ70285.1"/>
    <property type="molecule type" value="Genomic_DNA"/>
</dbReference>
<feature type="chain" id="PRO_5038460570" evidence="1">
    <location>
        <begin position="34"/>
        <end position="376"/>
    </location>
</feature>
<keyword evidence="1" id="KW-0732">Signal</keyword>
<name>A0A810NGD0_9ACTN</name>
<protein>
    <submittedName>
        <fullName evidence="2">Uncharacterized protein</fullName>
    </submittedName>
</protein>
<dbReference type="AlphaFoldDB" id="A0A810NGD0"/>
<accession>A0A810NGD0</accession>
<reference evidence="2" key="1">
    <citation type="submission" date="2020-08" db="EMBL/GenBank/DDBJ databases">
        <title>Whole genome shotgun sequence of Polymorphospora rubra NBRC 101157.</title>
        <authorList>
            <person name="Komaki H."/>
            <person name="Tamura T."/>
        </authorList>
    </citation>
    <scope>NUCLEOTIDE SEQUENCE</scope>
    <source>
        <strain evidence="2">NBRC 101157</strain>
    </source>
</reference>
<proteinExistence type="predicted"/>
<evidence type="ECO:0000313" key="2">
    <source>
        <dbReference type="EMBL" id="BCJ70285.1"/>
    </source>
</evidence>